<keyword evidence="3" id="KW-1185">Reference proteome</keyword>
<evidence type="ECO:0000256" key="1">
    <source>
        <dbReference type="SAM" id="MobiDB-lite"/>
    </source>
</evidence>
<dbReference type="Proteomes" id="UP000672009">
    <property type="component" value="Chromosome"/>
</dbReference>
<proteinExistence type="predicted"/>
<accession>A0A975IH04</accession>
<name>A0A975IH04_9GAMM</name>
<dbReference type="InterPro" id="IPR010260">
    <property type="entry name" value="AlpA"/>
</dbReference>
<sequence length="86" mass="9644">MNEIEQMLTDREVAQVLKMSRSSIWRLARLGKLPNPVKVGLTASRWKQSELKTWIESTSPKCESPTGRNPAGLQNGDTSEESTDEL</sequence>
<protein>
    <submittedName>
        <fullName evidence="2">AlpA family phage regulatory protein</fullName>
    </submittedName>
</protein>
<dbReference type="RefSeq" id="WP_210218659.1">
    <property type="nucleotide sequence ID" value="NZ_CP072793.1"/>
</dbReference>
<dbReference type="EMBL" id="CP072793">
    <property type="protein sequence ID" value="QTR53133.1"/>
    <property type="molecule type" value="Genomic_DNA"/>
</dbReference>
<organism evidence="2 3">
    <name type="scientific">Thiothrix unzii</name>
    <dbReference type="NCBI Taxonomy" id="111769"/>
    <lineage>
        <taxon>Bacteria</taxon>
        <taxon>Pseudomonadati</taxon>
        <taxon>Pseudomonadota</taxon>
        <taxon>Gammaproteobacteria</taxon>
        <taxon>Thiotrichales</taxon>
        <taxon>Thiotrichaceae</taxon>
        <taxon>Thiothrix</taxon>
    </lineage>
</organism>
<dbReference type="KEGG" id="tun:J9260_15710"/>
<dbReference type="AlphaFoldDB" id="A0A975IH04"/>
<dbReference type="Pfam" id="PF05930">
    <property type="entry name" value="Phage_AlpA"/>
    <property type="match status" value="1"/>
</dbReference>
<feature type="region of interest" description="Disordered" evidence="1">
    <location>
        <begin position="56"/>
        <end position="86"/>
    </location>
</feature>
<gene>
    <name evidence="2" type="ORF">J9260_15710</name>
</gene>
<reference evidence="2" key="1">
    <citation type="submission" date="2021-04" db="EMBL/GenBank/DDBJ databases">
        <title>Genomics, taxonomy and metabolism of representatives of sulfur bacteria of the genus Thiothrix: Thiothrix fructosivorans QT, Thiothrix unzii A1T and three new species, Thiothrix subterranea sp. nov., Thiothrix litoralis sp. nov. and 'Candidatus Thiothrix anitrata' sp. nov.</title>
        <authorList>
            <person name="Ravin N.V."/>
            <person name="Smolyakov D."/>
            <person name="Rudenko T.S."/>
            <person name="Mardanov A.V."/>
            <person name="Beletsky A.V."/>
            <person name="Markov N.D."/>
            <person name="Fomenkov A.I."/>
            <person name="Roberts R.J."/>
            <person name="Karnachuk O.V."/>
            <person name="Novikov A."/>
            <person name="Grabovich M.Y."/>
        </authorList>
    </citation>
    <scope>NUCLEOTIDE SEQUENCE</scope>
    <source>
        <strain evidence="2">A1</strain>
    </source>
</reference>
<dbReference type="Gene3D" id="1.10.238.160">
    <property type="match status" value="1"/>
</dbReference>
<evidence type="ECO:0000313" key="3">
    <source>
        <dbReference type="Proteomes" id="UP000672009"/>
    </source>
</evidence>
<evidence type="ECO:0000313" key="2">
    <source>
        <dbReference type="EMBL" id="QTR53133.1"/>
    </source>
</evidence>